<dbReference type="EMBL" id="KK088456">
    <property type="protein sequence ID" value="EYE90584.1"/>
    <property type="molecule type" value="Genomic_DNA"/>
</dbReference>
<feature type="region of interest" description="Disordered" evidence="5">
    <location>
        <begin position="1"/>
        <end position="47"/>
    </location>
</feature>
<sequence>MMASSSVTHHLESEVPYDESKLNHEQDANENEPQPLARAETSQSNIGPPESLWHEIIFITIVCMAQFMTQAALGMGIVPAHIIGASFGTTDPGELSWFPAAYSLTVGTFILVSGRMGDMWGHRLMFVAGFLWFALWSLLAGFSVYSNRIFFDCCRAFQGIGPAMLLPNAVAIFGRTYPPGLRKAMAFSLFGATAPGGYIVGAAFSSIFAQLVWWPWGYWVLAIVCVAFAGLGYIIIPFLPHSKSEDDHLPVMVRLDVLGATAGVIGLVLINFAWNQAPLVGWSNPYVYVLLIIGFLFLFAFAFVERSAKCPLLPRSIFTGDLAWVLSCIAAGWSSMGIIVYYFYQFMLVIKGDTPLLATAKFSGAAISGAIASVTTGILLGYLPPSVIMFCSMSAYTVGLCLVATLPVDQIYWGQAFFASLITPWGMDMSFPSGTLLLSNAMPRKHQGLAASLVSTTVNYSISIGLGFAGTVESHVNDGGANTLKGYRGALYMGVGLAAGGLVISSCYMLVNWLKYRKEKGEKEKEQGASP</sequence>
<feature type="transmembrane region" description="Helical" evidence="6">
    <location>
        <begin position="218"/>
        <end position="239"/>
    </location>
</feature>
<feature type="transmembrane region" description="Helical" evidence="6">
    <location>
        <begin position="448"/>
        <end position="470"/>
    </location>
</feature>
<feature type="transmembrane region" description="Helical" evidence="6">
    <location>
        <begin position="286"/>
        <end position="304"/>
    </location>
</feature>
<keyword evidence="2 6" id="KW-0812">Transmembrane</keyword>
<feature type="transmembrane region" description="Helical" evidence="6">
    <location>
        <begin position="186"/>
        <end position="212"/>
    </location>
</feature>
<keyword evidence="4 6" id="KW-0472">Membrane</keyword>
<evidence type="ECO:0000256" key="5">
    <source>
        <dbReference type="SAM" id="MobiDB-lite"/>
    </source>
</evidence>
<evidence type="ECO:0000256" key="1">
    <source>
        <dbReference type="ARBA" id="ARBA00004141"/>
    </source>
</evidence>
<keyword evidence="3 6" id="KW-1133">Transmembrane helix</keyword>
<keyword evidence="9" id="KW-1185">Reference proteome</keyword>
<evidence type="ECO:0000256" key="2">
    <source>
        <dbReference type="ARBA" id="ARBA00022692"/>
    </source>
</evidence>
<dbReference type="OrthoDB" id="2428527at2759"/>
<dbReference type="PANTHER" id="PTHR42718">
    <property type="entry name" value="MAJOR FACILITATOR SUPERFAMILY MULTIDRUG TRANSPORTER MFSC"/>
    <property type="match status" value="1"/>
</dbReference>
<evidence type="ECO:0000313" key="9">
    <source>
        <dbReference type="Proteomes" id="UP000019804"/>
    </source>
</evidence>
<feature type="domain" description="Major facilitator superfamily (MFS) profile" evidence="7">
    <location>
        <begin position="58"/>
        <end position="518"/>
    </location>
</feature>
<dbReference type="GeneID" id="63701865"/>
<feature type="transmembrane region" description="Helical" evidence="6">
    <location>
        <begin position="124"/>
        <end position="144"/>
    </location>
</feature>
<accession>A0A017S1V0</accession>
<evidence type="ECO:0000256" key="6">
    <source>
        <dbReference type="SAM" id="Phobius"/>
    </source>
</evidence>
<protein>
    <submittedName>
        <fullName evidence="8">MFS general substrate transporter</fullName>
    </submittedName>
</protein>
<comment type="subcellular location">
    <subcellularLocation>
        <location evidence="1">Membrane</location>
        <topology evidence="1">Multi-pass membrane protein</topology>
    </subcellularLocation>
</comment>
<dbReference type="Gene3D" id="1.20.1250.20">
    <property type="entry name" value="MFS general substrate transporter like domains"/>
    <property type="match status" value="2"/>
</dbReference>
<evidence type="ECO:0000313" key="8">
    <source>
        <dbReference type="EMBL" id="EYE90584.1"/>
    </source>
</evidence>
<dbReference type="InterPro" id="IPR020846">
    <property type="entry name" value="MFS_dom"/>
</dbReference>
<dbReference type="GO" id="GO:0016020">
    <property type="term" value="C:membrane"/>
    <property type="evidence" value="ECO:0007669"/>
    <property type="project" value="UniProtKB-SubCell"/>
</dbReference>
<proteinExistence type="predicted"/>
<dbReference type="PROSITE" id="PS50850">
    <property type="entry name" value="MFS"/>
    <property type="match status" value="1"/>
</dbReference>
<feature type="transmembrane region" description="Helical" evidence="6">
    <location>
        <begin position="251"/>
        <end position="274"/>
    </location>
</feature>
<dbReference type="InterPro" id="IPR036259">
    <property type="entry name" value="MFS_trans_sf"/>
</dbReference>
<evidence type="ECO:0000259" key="7">
    <source>
        <dbReference type="PROSITE" id="PS50850"/>
    </source>
</evidence>
<dbReference type="PANTHER" id="PTHR42718:SF1">
    <property type="entry name" value="LOW AFFINITY AMMONIUM TRANSPORTER"/>
    <property type="match status" value="1"/>
</dbReference>
<feature type="transmembrane region" description="Helical" evidence="6">
    <location>
        <begin position="56"/>
        <end position="83"/>
    </location>
</feature>
<dbReference type="InterPro" id="IPR011701">
    <property type="entry name" value="MFS"/>
</dbReference>
<dbReference type="AlphaFoldDB" id="A0A017S1V0"/>
<feature type="transmembrane region" description="Helical" evidence="6">
    <location>
        <begin position="490"/>
        <end position="511"/>
    </location>
</feature>
<organism evidence="8 9">
    <name type="scientific">Aspergillus ruber (strain CBS 135680)</name>
    <dbReference type="NCBI Taxonomy" id="1388766"/>
    <lineage>
        <taxon>Eukaryota</taxon>
        <taxon>Fungi</taxon>
        <taxon>Dikarya</taxon>
        <taxon>Ascomycota</taxon>
        <taxon>Pezizomycotina</taxon>
        <taxon>Eurotiomycetes</taxon>
        <taxon>Eurotiomycetidae</taxon>
        <taxon>Eurotiales</taxon>
        <taxon>Aspergillaceae</taxon>
        <taxon>Aspergillus</taxon>
        <taxon>Aspergillus subgen. Aspergillus</taxon>
    </lineage>
</organism>
<reference evidence="9" key="1">
    <citation type="journal article" date="2014" name="Nat. Commun.">
        <title>Genomic adaptations of the halophilic Dead Sea filamentous fungus Eurotium rubrum.</title>
        <authorList>
            <person name="Kis-Papo T."/>
            <person name="Weig A.R."/>
            <person name="Riley R."/>
            <person name="Persoh D."/>
            <person name="Salamov A."/>
            <person name="Sun H."/>
            <person name="Lipzen A."/>
            <person name="Wasser S.P."/>
            <person name="Rambold G."/>
            <person name="Grigoriev I.V."/>
            <person name="Nevo E."/>
        </authorList>
    </citation>
    <scope>NUCLEOTIDE SEQUENCE [LARGE SCALE GENOMIC DNA]</scope>
    <source>
        <strain evidence="9">CBS 135680</strain>
    </source>
</reference>
<dbReference type="CDD" id="cd17476">
    <property type="entry name" value="MFS_Amf1_MDR_like"/>
    <property type="match status" value="1"/>
</dbReference>
<dbReference type="Proteomes" id="UP000019804">
    <property type="component" value="Unassembled WGS sequence"/>
</dbReference>
<feature type="transmembrane region" description="Helical" evidence="6">
    <location>
        <begin position="95"/>
        <end position="112"/>
    </location>
</feature>
<dbReference type="RefSeq" id="XP_040634274.1">
    <property type="nucleotide sequence ID" value="XM_040786741.1"/>
</dbReference>
<name>A0A017S1V0_ASPRC</name>
<dbReference type="SUPFAM" id="SSF103473">
    <property type="entry name" value="MFS general substrate transporter"/>
    <property type="match status" value="1"/>
</dbReference>
<feature type="transmembrane region" description="Helical" evidence="6">
    <location>
        <begin position="156"/>
        <end position="174"/>
    </location>
</feature>
<feature type="transmembrane region" description="Helical" evidence="6">
    <location>
        <begin position="356"/>
        <end position="380"/>
    </location>
</feature>
<evidence type="ECO:0000256" key="3">
    <source>
        <dbReference type="ARBA" id="ARBA00022989"/>
    </source>
</evidence>
<dbReference type="HOGENOM" id="CLU_000960_27_4_1"/>
<feature type="compositionally biased region" description="Basic and acidic residues" evidence="5">
    <location>
        <begin position="9"/>
        <end position="27"/>
    </location>
</feature>
<dbReference type="Pfam" id="PF07690">
    <property type="entry name" value="MFS_1"/>
    <property type="match status" value="1"/>
</dbReference>
<dbReference type="GO" id="GO:0022857">
    <property type="term" value="F:transmembrane transporter activity"/>
    <property type="evidence" value="ECO:0007669"/>
    <property type="project" value="InterPro"/>
</dbReference>
<evidence type="ECO:0000256" key="4">
    <source>
        <dbReference type="ARBA" id="ARBA00023136"/>
    </source>
</evidence>
<gene>
    <name evidence="8" type="ORF">EURHEDRAFT_519012</name>
</gene>
<feature type="transmembrane region" description="Helical" evidence="6">
    <location>
        <begin position="387"/>
        <end position="405"/>
    </location>
</feature>
<feature type="transmembrane region" description="Helical" evidence="6">
    <location>
        <begin position="324"/>
        <end position="344"/>
    </location>
</feature>